<evidence type="ECO:0000256" key="1">
    <source>
        <dbReference type="SAM" id="MobiDB-lite"/>
    </source>
</evidence>
<dbReference type="InterPro" id="IPR012674">
    <property type="entry name" value="Calycin"/>
</dbReference>
<accession>A0ABR3FV79</accession>
<comment type="caution">
    <text evidence="2">The sequence shown here is derived from an EMBL/GenBank/DDBJ whole genome shotgun (WGS) entry which is preliminary data.</text>
</comment>
<proteinExistence type="predicted"/>
<evidence type="ECO:0000313" key="2">
    <source>
        <dbReference type="EMBL" id="KAL0579409.1"/>
    </source>
</evidence>
<feature type="compositionally biased region" description="Polar residues" evidence="1">
    <location>
        <begin position="1"/>
        <end position="13"/>
    </location>
</feature>
<dbReference type="Pfam" id="PF05870">
    <property type="entry name" value="PA_decarbox"/>
    <property type="match status" value="1"/>
</dbReference>
<dbReference type="SUPFAM" id="SSF50814">
    <property type="entry name" value="Lipocalins"/>
    <property type="match status" value="1"/>
</dbReference>
<dbReference type="Gene3D" id="2.40.128.20">
    <property type="match status" value="1"/>
</dbReference>
<dbReference type="EMBL" id="JBAHYK010000060">
    <property type="protein sequence ID" value="KAL0579409.1"/>
    <property type="molecule type" value="Genomic_DNA"/>
</dbReference>
<keyword evidence="3" id="KW-1185">Reference proteome</keyword>
<dbReference type="InterPro" id="IPR008729">
    <property type="entry name" value="PA_de_COase"/>
</dbReference>
<gene>
    <name evidence="2" type="ORF">V5O48_002580</name>
</gene>
<evidence type="ECO:0000313" key="3">
    <source>
        <dbReference type="Proteomes" id="UP001465976"/>
    </source>
</evidence>
<dbReference type="Gene3D" id="1.10.10.2360">
    <property type="match status" value="1"/>
</dbReference>
<dbReference type="Proteomes" id="UP001465976">
    <property type="component" value="Unassembled WGS sequence"/>
</dbReference>
<sequence>MVVFSPTSPSIVTLSAPPPQPPPATSAQSTKFMSFSFSVPSFSSYRSDASTSSSTPTTTTIVKQDEEQFVCISVASEDGSGQKSFEEVRIDDYLKAYSTTGRPPQPCPQEPKLPAERAALGLPPLFEPTKISKTSNVSDLPEWQTFSAPLSSAEGSIYSITALNEYSAFSFEEIRYQAYRKGKITPPTTIQMSPFTPTPSGPTSTPTSSSNGIQYGGDTKETFLSITSRPEYALHSFENLVQRMPLAGSVTTPSTFDADLRNRHIVYVYDIPSKYTSSGRDEKWKYEVWFFNEDRIVYAIHGGSMAGRKNYQAATYQCIRPGELWQINWTEETGTIGSMVFDMKERRVSTMANFSEGHWIRPNEAHGDKRNPEDFERWRGLAGAGTRMPDTRVMMCEQGVVLEDFRGAGDLEGIDMSWSCL</sequence>
<organism evidence="2 3">
    <name type="scientific">Marasmius crinis-equi</name>
    <dbReference type="NCBI Taxonomy" id="585013"/>
    <lineage>
        <taxon>Eukaryota</taxon>
        <taxon>Fungi</taxon>
        <taxon>Dikarya</taxon>
        <taxon>Basidiomycota</taxon>
        <taxon>Agaricomycotina</taxon>
        <taxon>Agaricomycetes</taxon>
        <taxon>Agaricomycetidae</taxon>
        <taxon>Agaricales</taxon>
        <taxon>Marasmiineae</taxon>
        <taxon>Marasmiaceae</taxon>
        <taxon>Marasmius</taxon>
    </lineage>
</organism>
<feature type="region of interest" description="Disordered" evidence="1">
    <location>
        <begin position="1"/>
        <end position="29"/>
    </location>
</feature>
<dbReference type="PANTHER" id="PTHR40087">
    <property type="entry name" value="PHENOLIC ACID DECARBOXYLASE PADC"/>
    <property type="match status" value="1"/>
</dbReference>
<reference evidence="2 3" key="1">
    <citation type="submission" date="2024-02" db="EMBL/GenBank/DDBJ databases">
        <title>A draft genome for the cacao thread blight pathogen Marasmius crinis-equi.</title>
        <authorList>
            <person name="Cohen S.P."/>
            <person name="Baruah I.K."/>
            <person name="Amoako-Attah I."/>
            <person name="Bukari Y."/>
            <person name="Meinhardt L.W."/>
            <person name="Bailey B.A."/>
        </authorList>
    </citation>
    <scope>NUCLEOTIDE SEQUENCE [LARGE SCALE GENOMIC DNA]</scope>
    <source>
        <strain evidence="2 3">GH-76</strain>
    </source>
</reference>
<feature type="compositionally biased region" description="Low complexity" evidence="1">
    <location>
        <begin position="201"/>
        <end position="210"/>
    </location>
</feature>
<name>A0ABR3FV79_9AGAR</name>
<dbReference type="PANTHER" id="PTHR40087:SF1">
    <property type="entry name" value="PHENOLIC ACID DECARBOXYLASE PADC"/>
    <property type="match status" value="1"/>
</dbReference>
<protein>
    <submittedName>
        <fullName evidence="2">Uncharacterized protein</fullName>
    </submittedName>
</protein>
<feature type="region of interest" description="Disordered" evidence="1">
    <location>
        <begin position="185"/>
        <end position="215"/>
    </location>
</feature>